<gene>
    <name evidence="6" type="ORF">IO99_08630</name>
</gene>
<evidence type="ECO:0000256" key="2">
    <source>
        <dbReference type="ARBA" id="ARBA00022741"/>
    </source>
</evidence>
<dbReference type="GO" id="GO:0009396">
    <property type="term" value="P:folic acid-containing compound biosynthetic process"/>
    <property type="evidence" value="ECO:0007669"/>
    <property type="project" value="TreeGrafter"/>
</dbReference>
<dbReference type="STRING" id="318464.IO99_08630"/>
<evidence type="ECO:0000256" key="4">
    <source>
        <dbReference type="PIRSR" id="PIRSR006806-1"/>
    </source>
</evidence>
<feature type="binding site" evidence="4">
    <location>
        <position position="53"/>
    </location>
    <ligand>
        <name>substrate</name>
    </ligand>
</feature>
<dbReference type="PIRSF" id="PIRSF006806">
    <property type="entry name" value="FTHF_cligase"/>
    <property type="match status" value="1"/>
</dbReference>
<evidence type="ECO:0000313" key="7">
    <source>
        <dbReference type="Proteomes" id="UP000028542"/>
    </source>
</evidence>
<dbReference type="EMBL" id="JPMD01000019">
    <property type="protein sequence ID" value="KEZ86684.1"/>
    <property type="molecule type" value="Genomic_DNA"/>
</dbReference>
<dbReference type="RefSeq" id="WP_035132300.1">
    <property type="nucleotide sequence ID" value="NZ_JPMD01000019.1"/>
</dbReference>
<dbReference type="PANTHER" id="PTHR23407:SF1">
    <property type="entry name" value="5-FORMYLTETRAHYDROFOLATE CYCLO-LIGASE"/>
    <property type="match status" value="1"/>
</dbReference>
<proteinExistence type="inferred from homology"/>
<keyword evidence="2 4" id="KW-0547">Nucleotide-binding</keyword>
<dbReference type="InterPro" id="IPR037171">
    <property type="entry name" value="NagB/RpiA_transferase-like"/>
</dbReference>
<keyword evidence="6" id="KW-0436">Ligase</keyword>
<protein>
    <recommendedName>
        <fullName evidence="5">5-formyltetrahydrofolate cyclo-ligase</fullName>
        <ecNumber evidence="5">6.3.3.2</ecNumber>
    </recommendedName>
</protein>
<dbReference type="EC" id="6.3.3.2" evidence="5"/>
<feature type="binding site" evidence="4">
    <location>
        <begin position="7"/>
        <end position="11"/>
    </location>
    <ligand>
        <name>ATP</name>
        <dbReference type="ChEBI" id="CHEBI:30616"/>
    </ligand>
</feature>
<feature type="binding site" evidence="4">
    <location>
        <begin position="135"/>
        <end position="143"/>
    </location>
    <ligand>
        <name>ATP</name>
        <dbReference type="ChEBI" id="CHEBI:30616"/>
    </ligand>
</feature>
<name>A0A084JCK0_9CLOT</name>
<dbReference type="GO" id="GO:0035999">
    <property type="term" value="P:tetrahydrofolate interconversion"/>
    <property type="evidence" value="ECO:0007669"/>
    <property type="project" value="TreeGrafter"/>
</dbReference>
<comment type="cofactor">
    <cofactor evidence="5">
        <name>Mg(2+)</name>
        <dbReference type="ChEBI" id="CHEBI:18420"/>
    </cofactor>
</comment>
<dbReference type="GO" id="GO:0046872">
    <property type="term" value="F:metal ion binding"/>
    <property type="evidence" value="ECO:0007669"/>
    <property type="project" value="UniProtKB-KW"/>
</dbReference>
<evidence type="ECO:0000256" key="3">
    <source>
        <dbReference type="ARBA" id="ARBA00022840"/>
    </source>
</evidence>
<comment type="caution">
    <text evidence="6">The sequence shown here is derived from an EMBL/GenBank/DDBJ whole genome shotgun (WGS) entry which is preliminary data.</text>
</comment>
<keyword evidence="7" id="KW-1185">Reference proteome</keyword>
<comment type="catalytic activity">
    <reaction evidence="5">
        <text>(6S)-5-formyl-5,6,7,8-tetrahydrofolate + ATP = (6R)-5,10-methenyltetrahydrofolate + ADP + phosphate</text>
        <dbReference type="Rhea" id="RHEA:10488"/>
        <dbReference type="ChEBI" id="CHEBI:30616"/>
        <dbReference type="ChEBI" id="CHEBI:43474"/>
        <dbReference type="ChEBI" id="CHEBI:57455"/>
        <dbReference type="ChEBI" id="CHEBI:57457"/>
        <dbReference type="ChEBI" id="CHEBI:456216"/>
        <dbReference type="EC" id="6.3.3.2"/>
    </reaction>
</comment>
<keyword evidence="5" id="KW-0479">Metal-binding</keyword>
<organism evidence="6 7">
    <name type="scientific">Clostridium sulfidigenes</name>
    <dbReference type="NCBI Taxonomy" id="318464"/>
    <lineage>
        <taxon>Bacteria</taxon>
        <taxon>Bacillati</taxon>
        <taxon>Bacillota</taxon>
        <taxon>Clostridia</taxon>
        <taxon>Eubacteriales</taxon>
        <taxon>Clostridiaceae</taxon>
        <taxon>Clostridium</taxon>
    </lineage>
</organism>
<dbReference type="PANTHER" id="PTHR23407">
    <property type="entry name" value="ATPASE INHIBITOR/5-FORMYLTETRAHYDROFOLATE CYCLO-LIGASE"/>
    <property type="match status" value="1"/>
</dbReference>
<dbReference type="Pfam" id="PF01812">
    <property type="entry name" value="5-FTHF_cyc-lig"/>
    <property type="match status" value="1"/>
</dbReference>
<dbReference type="NCBIfam" id="TIGR02727">
    <property type="entry name" value="MTHFS_bact"/>
    <property type="match status" value="1"/>
</dbReference>
<accession>A0A084JCK0</accession>
<feature type="binding site" evidence="4">
    <location>
        <position position="58"/>
    </location>
    <ligand>
        <name>substrate</name>
    </ligand>
</feature>
<keyword evidence="3 4" id="KW-0067">ATP-binding</keyword>
<dbReference type="GO" id="GO:0005524">
    <property type="term" value="F:ATP binding"/>
    <property type="evidence" value="ECO:0007669"/>
    <property type="project" value="UniProtKB-KW"/>
</dbReference>
<dbReference type="SUPFAM" id="SSF100950">
    <property type="entry name" value="NagB/RpiA/CoA transferase-like"/>
    <property type="match status" value="1"/>
</dbReference>
<keyword evidence="5" id="KW-0460">Magnesium</keyword>
<evidence type="ECO:0000313" key="6">
    <source>
        <dbReference type="EMBL" id="KEZ86684.1"/>
    </source>
</evidence>
<dbReference type="eggNOG" id="COG0212">
    <property type="taxonomic scope" value="Bacteria"/>
</dbReference>
<sequence length="183" mass="21130">MNIKEEKRQLRNETMKRIAELSKDYTLEADKKIYEKVINLKEYKEAKVIFCFVSTEDEINTRNIIENALGSGKRVGVPKCIGKGIMEVHEIKGYKSLKDGKYGILEPKDECPLIKSEEIDFAIIPCVSCNMEGYRLGYGGGFYDRYLEHATFTTAVICREKITCDYIPYDEHDVKIHKVITDR</sequence>
<dbReference type="Proteomes" id="UP000028542">
    <property type="component" value="Unassembled WGS sequence"/>
</dbReference>
<comment type="similarity">
    <text evidence="1 5">Belongs to the 5-formyltetrahydrofolate cyclo-ligase family.</text>
</comment>
<reference evidence="6 7" key="1">
    <citation type="submission" date="2014-07" db="EMBL/GenBank/DDBJ databases">
        <title>Draft genome of Clostridium sulfidigenes 113A isolated from sediments associated with methane hydrate from Krishna Godavari basin.</title>
        <authorList>
            <person name="Honkalas V.S."/>
            <person name="Dabir A.P."/>
            <person name="Arora P."/>
            <person name="Dhakephalkar P.K."/>
        </authorList>
    </citation>
    <scope>NUCLEOTIDE SEQUENCE [LARGE SCALE GENOMIC DNA]</scope>
    <source>
        <strain evidence="6 7">113A</strain>
    </source>
</reference>
<evidence type="ECO:0000256" key="1">
    <source>
        <dbReference type="ARBA" id="ARBA00010638"/>
    </source>
</evidence>
<dbReference type="GO" id="GO:0030272">
    <property type="term" value="F:5-formyltetrahydrofolate cyclo-ligase activity"/>
    <property type="evidence" value="ECO:0007669"/>
    <property type="project" value="UniProtKB-EC"/>
</dbReference>
<evidence type="ECO:0000256" key="5">
    <source>
        <dbReference type="RuleBase" id="RU361279"/>
    </source>
</evidence>
<dbReference type="InterPro" id="IPR024185">
    <property type="entry name" value="FTHF_cligase-like_sf"/>
</dbReference>
<dbReference type="Gene3D" id="3.40.50.10420">
    <property type="entry name" value="NagB/RpiA/CoA transferase-like"/>
    <property type="match status" value="1"/>
</dbReference>
<dbReference type="AlphaFoldDB" id="A0A084JCK0"/>
<dbReference type="InterPro" id="IPR002698">
    <property type="entry name" value="FTHF_cligase"/>
</dbReference>